<feature type="non-terminal residue" evidence="2">
    <location>
        <position position="1"/>
    </location>
</feature>
<protein>
    <submittedName>
        <fullName evidence="2">Uncharacterized protein</fullName>
    </submittedName>
</protein>
<dbReference type="PANTHER" id="PTHR28670">
    <property type="entry name" value="UV-STIMULATED SCAFFOLD PROTEIN A"/>
    <property type="match status" value="1"/>
</dbReference>
<dbReference type="GO" id="GO:0005694">
    <property type="term" value="C:chromosome"/>
    <property type="evidence" value="ECO:0007669"/>
    <property type="project" value="TreeGrafter"/>
</dbReference>
<dbReference type="Proteomes" id="UP001331761">
    <property type="component" value="Unassembled WGS sequence"/>
</dbReference>
<reference evidence="2 3" key="1">
    <citation type="submission" date="2019-10" db="EMBL/GenBank/DDBJ databases">
        <title>Assembly and Annotation for the nematode Trichostrongylus colubriformis.</title>
        <authorList>
            <person name="Martin J."/>
        </authorList>
    </citation>
    <scope>NUCLEOTIDE SEQUENCE [LARGE SCALE GENOMIC DNA]</scope>
    <source>
        <strain evidence="2">G859</strain>
        <tissue evidence="2">Whole worm</tissue>
    </source>
</reference>
<dbReference type="PANTHER" id="PTHR28670:SF1">
    <property type="entry name" value="UV-STIMULATED SCAFFOLD PROTEIN A"/>
    <property type="match status" value="1"/>
</dbReference>
<dbReference type="AlphaFoldDB" id="A0AAN8IK80"/>
<keyword evidence="3" id="KW-1185">Reference proteome</keyword>
<dbReference type="GO" id="GO:0006283">
    <property type="term" value="P:transcription-coupled nucleotide-excision repair"/>
    <property type="evidence" value="ECO:0007669"/>
    <property type="project" value="TreeGrafter"/>
</dbReference>
<sequence length="257" mass="28975">KAVDFDSASAELLAERIRKDAEDRKNEELSRKIVANVCRKFDEVKDDIEKCIASADTALSILVPVFCTEFEENTAKSPHSLRNNQESQEVQAAHGYTGSDTISVVLESLTPEVTISEDNEALLESVRDAKVMLDVYRNKIVSWQRKINGALGVELLTRNLTSLKSRIDQRCAKIAELKLKPKKQKRKGADSSDSEESDLEEVPEKQLEDFMQPDEVPRHIMERVKQLEEEDRSEQPCSSKSLETAPSCLKQVVNTLI</sequence>
<dbReference type="InterPro" id="IPR018610">
    <property type="entry name" value="UVSSA"/>
</dbReference>
<feature type="region of interest" description="Disordered" evidence="1">
    <location>
        <begin position="182"/>
        <end position="244"/>
    </location>
</feature>
<proteinExistence type="predicted"/>
<comment type="caution">
    <text evidence="2">The sequence shown here is derived from an EMBL/GenBank/DDBJ whole genome shotgun (WGS) entry which is preliminary data.</text>
</comment>
<accession>A0AAN8IK80</accession>
<feature type="compositionally biased region" description="Acidic residues" evidence="1">
    <location>
        <begin position="192"/>
        <end position="201"/>
    </location>
</feature>
<name>A0AAN8IK80_TRICO</name>
<dbReference type="EMBL" id="WIXE01010384">
    <property type="protein sequence ID" value="KAK5977609.1"/>
    <property type="molecule type" value="Genomic_DNA"/>
</dbReference>
<dbReference type="GO" id="GO:0000993">
    <property type="term" value="F:RNA polymerase II complex binding"/>
    <property type="evidence" value="ECO:0007669"/>
    <property type="project" value="TreeGrafter"/>
</dbReference>
<gene>
    <name evidence="2" type="ORF">GCK32_013938</name>
</gene>
<organism evidence="2 3">
    <name type="scientific">Trichostrongylus colubriformis</name>
    <name type="common">Black scour worm</name>
    <dbReference type="NCBI Taxonomy" id="6319"/>
    <lineage>
        <taxon>Eukaryota</taxon>
        <taxon>Metazoa</taxon>
        <taxon>Ecdysozoa</taxon>
        <taxon>Nematoda</taxon>
        <taxon>Chromadorea</taxon>
        <taxon>Rhabditida</taxon>
        <taxon>Rhabditina</taxon>
        <taxon>Rhabditomorpha</taxon>
        <taxon>Strongyloidea</taxon>
        <taxon>Trichostrongylidae</taxon>
        <taxon>Trichostrongylus</taxon>
    </lineage>
</organism>
<evidence type="ECO:0000256" key="1">
    <source>
        <dbReference type="SAM" id="MobiDB-lite"/>
    </source>
</evidence>
<feature type="compositionally biased region" description="Basic and acidic residues" evidence="1">
    <location>
        <begin position="215"/>
        <end position="227"/>
    </location>
</feature>
<evidence type="ECO:0000313" key="3">
    <source>
        <dbReference type="Proteomes" id="UP001331761"/>
    </source>
</evidence>
<evidence type="ECO:0000313" key="2">
    <source>
        <dbReference type="EMBL" id="KAK5977609.1"/>
    </source>
</evidence>
<dbReference type="GO" id="GO:0009411">
    <property type="term" value="P:response to UV"/>
    <property type="evidence" value="ECO:0007669"/>
    <property type="project" value="InterPro"/>
</dbReference>
<feature type="compositionally biased region" description="Polar residues" evidence="1">
    <location>
        <begin position="235"/>
        <end position="244"/>
    </location>
</feature>